<evidence type="ECO:0000259" key="11">
    <source>
        <dbReference type="PROSITE" id="PS51195"/>
    </source>
</evidence>
<feature type="region of interest" description="Disordered" evidence="8">
    <location>
        <begin position="15"/>
        <end position="83"/>
    </location>
</feature>
<feature type="compositionally biased region" description="Basic and acidic residues" evidence="8">
    <location>
        <begin position="733"/>
        <end position="748"/>
    </location>
</feature>
<dbReference type="InterPro" id="IPR000629">
    <property type="entry name" value="RNA-helicase_DEAD-box_CS"/>
</dbReference>
<dbReference type="Pfam" id="PF00271">
    <property type="entry name" value="Helicase_C"/>
    <property type="match status" value="1"/>
</dbReference>
<evidence type="ECO:0000256" key="3">
    <source>
        <dbReference type="ARBA" id="ARBA00022806"/>
    </source>
</evidence>
<feature type="compositionally biased region" description="Basic residues" evidence="8">
    <location>
        <begin position="42"/>
        <end position="56"/>
    </location>
</feature>
<dbReference type="GO" id="GO:0005524">
    <property type="term" value="F:ATP binding"/>
    <property type="evidence" value="ECO:0007669"/>
    <property type="project" value="UniProtKB-UniRule"/>
</dbReference>
<accession>A0A5J4YUL7</accession>
<evidence type="ECO:0000256" key="4">
    <source>
        <dbReference type="ARBA" id="ARBA00022840"/>
    </source>
</evidence>
<evidence type="ECO:0000256" key="6">
    <source>
        <dbReference type="PROSITE-ProRule" id="PRU00552"/>
    </source>
</evidence>
<dbReference type="GO" id="GO:0016887">
    <property type="term" value="F:ATP hydrolysis activity"/>
    <property type="evidence" value="ECO:0007669"/>
    <property type="project" value="RHEA"/>
</dbReference>
<dbReference type="SMART" id="SM00490">
    <property type="entry name" value="HELICc"/>
    <property type="match status" value="1"/>
</dbReference>
<keyword evidence="1 7" id="KW-0547">Nucleotide-binding</keyword>
<dbReference type="PROSITE" id="PS00039">
    <property type="entry name" value="DEAD_ATP_HELICASE"/>
    <property type="match status" value="1"/>
</dbReference>
<evidence type="ECO:0000313" key="13">
    <source>
        <dbReference type="Proteomes" id="UP000324585"/>
    </source>
</evidence>
<organism evidence="12 13">
    <name type="scientific">Porphyridium purpureum</name>
    <name type="common">Red alga</name>
    <name type="synonym">Porphyridium cruentum</name>
    <dbReference type="NCBI Taxonomy" id="35688"/>
    <lineage>
        <taxon>Eukaryota</taxon>
        <taxon>Rhodophyta</taxon>
        <taxon>Bangiophyceae</taxon>
        <taxon>Porphyridiales</taxon>
        <taxon>Porphyridiaceae</taxon>
        <taxon>Porphyridium</taxon>
    </lineage>
</organism>
<keyword evidence="3 7" id="KW-0347">Helicase</keyword>
<dbReference type="InterPro" id="IPR027417">
    <property type="entry name" value="P-loop_NTPase"/>
</dbReference>
<comment type="function">
    <text evidence="7">RNA helicase.</text>
</comment>
<evidence type="ECO:0000256" key="5">
    <source>
        <dbReference type="ARBA" id="ARBA00022884"/>
    </source>
</evidence>
<evidence type="ECO:0000256" key="2">
    <source>
        <dbReference type="ARBA" id="ARBA00022801"/>
    </source>
</evidence>
<gene>
    <name evidence="12" type="ORF">FVE85_4082</name>
</gene>
<dbReference type="InterPro" id="IPR001650">
    <property type="entry name" value="Helicase_C-like"/>
</dbReference>
<feature type="domain" description="Helicase ATP-binding" evidence="9">
    <location>
        <begin position="244"/>
        <end position="450"/>
    </location>
</feature>
<dbReference type="PROSITE" id="PS51192">
    <property type="entry name" value="HELICASE_ATP_BIND_1"/>
    <property type="match status" value="1"/>
</dbReference>
<dbReference type="Pfam" id="PF00270">
    <property type="entry name" value="DEAD"/>
    <property type="match status" value="1"/>
</dbReference>
<proteinExistence type="inferred from homology"/>
<keyword evidence="13" id="KW-1185">Reference proteome</keyword>
<dbReference type="Pfam" id="PF13959">
    <property type="entry name" value="CTE_SPB4"/>
    <property type="match status" value="1"/>
</dbReference>
<feature type="region of interest" description="Disordered" evidence="8">
    <location>
        <begin position="719"/>
        <end position="769"/>
    </location>
</feature>
<dbReference type="SMART" id="SM00487">
    <property type="entry name" value="DEXDc"/>
    <property type="match status" value="1"/>
</dbReference>
<evidence type="ECO:0000313" key="12">
    <source>
        <dbReference type="EMBL" id="KAA8494107.1"/>
    </source>
</evidence>
<comment type="similarity">
    <text evidence="7">Belongs to the DEAD box helicase family.</text>
</comment>
<dbReference type="PROSITE" id="PS51194">
    <property type="entry name" value="HELICASE_CTER"/>
    <property type="match status" value="1"/>
</dbReference>
<dbReference type="OMA" id="HKANANT"/>
<keyword evidence="4 7" id="KW-0067">ATP-binding</keyword>
<dbReference type="InterPro" id="IPR014001">
    <property type="entry name" value="Helicase_ATP-bd"/>
</dbReference>
<feature type="region of interest" description="Disordered" evidence="8">
    <location>
        <begin position="846"/>
        <end position="929"/>
    </location>
</feature>
<dbReference type="Proteomes" id="UP000324585">
    <property type="component" value="Unassembled WGS sequence"/>
</dbReference>
<sequence length="929" mass="102267">MADTFDFALNLAGLEDGGGQAVSAGAAPKSAGDDWFRAGHGSYKKQKWRASKRLRLQRPAADGHQDHVPQTNGAEEKQDGDSDVLYEDRTQRAKAPLGTRAERPARYEVQLEKRQLHGGRKRRIEQEDGHSPLQPVARHKHGRGHQYVSDADLALEKKQLDAVNDFVHAHQRAERTADDHEDEDEAQRIKLSPLTENDTAAFLALNLNSSLAGHLARRMGFTEPTPVQSSVVRAYMHAIHAHESRILSRRVDMIIRSETGSGKTLAYLLPIAEALLIRRKRVERSDGARAIILTPTRELAAQVEMVARQLLHPWHWIVVGSIMGGERRKSEKARIRKGITVIVSTPGRLLDHMENTQSLSLKLVEFLVFDEADRLMDLGFEDAIREIVRQLDLYAVEGDKGEGGGAAVQSGAATRKVEGLKRRSNFLVSATMPGSVKHLADTALHNPISIVMGGTDGQHLQTAAQLEEEEKVVTDTPGTQALRAPAQLRQHFCLVEAKHRLVALICVLRLRSRSAFAKSMVFFSSCDSVDFHYLLLRNVELPPVLRYDKGVDFGVDKLKSGTGPGSSGASLQNSLCGVPVFKIHGQMVQEERNRAFHAFRLAKRGVLLCTDVGARGLDLPHLSLTLQYDPPTKDESVEYLHRAGRTARIGMQGDSLLFLLPSEAEYARVLQQRGLELKEVSCDATLAALLLGNPAYEGLSLGQLARTVTRTMQETISSAVEKGLQPSKVSRQGYDETQKNKHESSVREGEDDEDSDGETPPSRQEKVTDAKALATSASNDALQKERAARGQELRRLAASAFRAYVRAYATHARATRHIFNIKGIHLGHLARSFGLNRSPAELDSLVKQGRSSGSSRTHHKANANTNEHTHVDSPGAASAKADRKSSSRMMKIGDHAVTSLPDASLNKLGARGEARRRRDARRMASEFAS</sequence>
<comment type="domain">
    <text evidence="7">The Q motif is unique to and characteristic of the DEAD box family of RNA helicases and controls ATP binding and hydrolysis.</text>
</comment>
<dbReference type="SUPFAM" id="SSF52540">
    <property type="entry name" value="P-loop containing nucleoside triphosphate hydrolases"/>
    <property type="match status" value="1"/>
</dbReference>
<dbReference type="InterPro" id="IPR014014">
    <property type="entry name" value="RNA_helicase_DEAD_Q_motif"/>
</dbReference>
<dbReference type="CDD" id="cd18787">
    <property type="entry name" value="SF2_C_DEAD"/>
    <property type="match status" value="1"/>
</dbReference>
<keyword evidence="2 7" id="KW-0378">Hydrolase</keyword>
<keyword evidence="5 7" id="KW-0694">RNA-binding</keyword>
<comment type="caution">
    <text evidence="12">The sequence shown here is derived from an EMBL/GenBank/DDBJ whole genome shotgun (WGS) entry which is preliminary data.</text>
</comment>
<evidence type="ECO:0000259" key="10">
    <source>
        <dbReference type="PROSITE" id="PS51194"/>
    </source>
</evidence>
<reference evidence="12" key="1">
    <citation type="submission" date="2019-09" db="EMBL/GenBank/DDBJ databases">
        <title>Expansion of phycobilisome linker gene families in mesophilic red algae.</title>
        <authorList>
            <person name="Lee J."/>
        </authorList>
    </citation>
    <scope>NUCLEOTIDE SEQUENCE [LARGE SCALE GENOMIC DNA]</scope>
    <source>
        <strain evidence="12">CCMP 1328</strain>
        <tissue evidence="12">Unicellular</tissue>
    </source>
</reference>
<feature type="compositionally biased region" description="Basic and acidic residues" evidence="8">
    <location>
        <begin position="74"/>
        <end position="83"/>
    </location>
</feature>
<dbReference type="InterPro" id="IPR025313">
    <property type="entry name" value="SPB4-like_CTE"/>
</dbReference>
<feature type="region of interest" description="Disordered" evidence="8">
    <location>
        <begin position="114"/>
        <end position="145"/>
    </location>
</feature>
<dbReference type="PROSITE" id="PS51195">
    <property type="entry name" value="Q_MOTIF"/>
    <property type="match status" value="1"/>
</dbReference>
<evidence type="ECO:0000259" key="9">
    <source>
        <dbReference type="PROSITE" id="PS51192"/>
    </source>
</evidence>
<protein>
    <recommendedName>
        <fullName evidence="7">ATP-dependent RNA helicase</fullName>
        <ecNumber evidence="7">3.6.4.13</ecNumber>
    </recommendedName>
</protein>
<dbReference type="GO" id="GO:0003724">
    <property type="term" value="F:RNA helicase activity"/>
    <property type="evidence" value="ECO:0007669"/>
    <property type="project" value="UniProtKB-EC"/>
</dbReference>
<dbReference type="EC" id="3.6.4.13" evidence="7"/>
<comment type="catalytic activity">
    <reaction evidence="7">
        <text>ATP + H2O = ADP + phosphate + H(+)</text>
        <dbReference type="Rhea" id="RHEA:13065"/>
        <dbReference type="ChEBI" id="CHEBI:15377"/>
        <dbReference type="ChEBI" id="CHEBI:15378"/>
        <dbReference type="ChEBI" id="CHEBI:30616"/>
        <dbReference type="ChEBI" id="CHEBI:43474"/>
        <dbReference type="ChEBI" id="CHEBI:456216"/>
        <dbReference type="EC" id="3.6.4.13"/>
    </reaction>
</comment>
<feature type="short sequence motif" description="Q motif" evidence="6">
    <location>
        <begin position="200"/>
        <end position="229"/>
    </location>
</feature>
<dbReference type="PANTHER" id="PTHR24031">
    <property type="entry name" value="RNA HELICASE"/>
    <property type="match status" value="1"/>
</dbReference>
<dbReference type="InterPro" id="IPR011545">
    <property type="entry name" value="DEAD/DEAH_box_helicase_dom"/>
</dbReference>
<dbReference type="OrthoDB" id="422663at2759"/>
<evidence type="ECO:0000256" key="1">
    <source>
        <dbReference type="ARBA" id="ARBA00022741"/>
    </source>
</evidence>
<feature type="domain" description="DEAD-box RNA helicase Q" evidence="11">
    <location>
        <begin position="200"/>
        <end position="229"/>
    </location>
</feature>
<evidence type="ECO:0000256" key="7">
    <source>
        <dbReference type="RuleBase" id="RU365068"/>
    </source>
</evidence>
<dbReference type="SMART" id="SM01178">
    <property type="entry name" value="DUF4217"/>
    <property type="match status" value="1"/>
</dbReference>
<dbReference type="GO" id="GO:0003723">
    <property type="term" value="F:RNA binding"/>
    <property type="evidence" value="ECO:0007669"/>
    <property type="project" value="UniProtKB-UniRule"/>
</dbReference>
<evidence type="ECO:0000256" key="8">
    <source>
        <dbReference type="SAM" id="MobiDB-lite"/>
    </source>
</evidence>
<dbReference type="AlphaFoldDB" id="A0A5J4YUL7"/>
<dbReference type="Gene3D" id="3.40.50.300">
    <property type="entry name" value="P-loop containing nucleotide triphosphate hydrolases"/>
    <property type="match status" value="2"/>
</dbReference>
<feature type="domain" description="Helicase C-terminal" evidence="10">
    <location>
        <begin position="487"/>
        <end position="690"/>
    </location>
</feature>
<dbReference type="EMBL" id="VRMN01000005">
    <property type="protein sequence ID" value="KAA8494107.1"/>
    <property type="molecule type" value="Genomic_DNA"/>
</dbReference>
<name>A0A5J4YUL7_PORPP</name>